<feature type="repeat" description="WD" evidence="4">
    <location>
        <begin position="442"/>
        <end position="484"/>
    </location>
</feature>
<proteinExistence type="predicted"/>
<feature type="repeat" description="WD" evidence="4">
    <location>
        <begin position="349"/>
        <end position="382"/>
    </location>
</feature>
<accession>A0A401H0C4</accession>
<dbReference type="InterPro" id="IPR015943">
    <property type="entry name" value="WD40/YVTN_repeat-like_dom_sf"/>
</dbReference>
<dbReference type="InterPro" id="IPR019775">
    <property type="entry name" value="WD40_repeat_CS"/>
</dbReference>
<sequence>MSHSSLISCISWVRRGVTTQHPVKYVLDDNELNRVSALARIELDDARKELERAHKAAESMGKGAEGEEADDVDDEDESAWVDEDENSKDEDVPMDQDGPPTKDGAEGKDDDDLAQYDLDNYDEDDAIPAMGPFSNIKGLTYYRNNDEDPYITLKDDQEYEEREELEVLPNDNLLVAAKTEDEISQLEIYVYDESQENLYAHHDLMLPSFPLCLEWLDFPPITSPASTASSGAKQFGNYIAVGTMEPEIEIWSLDIVEAIYPDMVLGRPDKTAAHVPTPLGTGKKKRKKAKHRAASAAHHVDAVLALSWNHTHRNLLASASADRTVKLWDLSRNPTISGDSEGEGALRSFSVHKDKVQAVQWNQKDPTVLLTGSFDRTVRTFDSRAPDAGVGAVVGADVEAIRWDPWEVHGFYVSLENGLVLNFDARTLPSDLNSPSPSRFTLSAHDGAASALDVNPHIRGCIVTGGTDKIVKIWNVHEDADLGKQQVSLVTSRDLGVGKVFSAVWSPDDPLTVAAAGSHGKLQVWDVGANAGTRKVLGSKLAEAGRILKEKTGGGVVGVASDDEDSSGGEDDDE</sequence>
<name>A0A401H0C4_9APHY</name>
<dbReference type="PROSITE" id="PS50082">
    <property type="entry name" value="WD_REPEATS_2"/>
    <property type="match status" value="3"/>
</dbReference>
<feature type="region of interest" description="Disordered" evidence="5">
    <location>
        <begin position="52"/>
        <end position="116"/>
    </location>
</feature>
<dbReference type="InParanoid" id="A0A401H0C4"/>
<dbReference type="InterPro" id="IPR001680">
    <property type="entry name" value="WD40_rpt"/>
</dbReference>
<feature type="region of interest" description="Disordered" evidence="5">
    <location>
        <begin position="555"/>
        <end position="574"/>
    </location>
</feature>
<evidence type="ECO:0000256" key="2">
    <source>
        <dbReference type="ARBA" id="ARBA00022574"/>
    </source>
</evidence>
<dbReference type="RefSeq" id="XP_027618777.1">
    <property type="nucleotide sequence ID" value="XM_027762976.1"/>
</dbReference>
<evidence type="ECO:0000256" key="3">
    <source>
        <dbReference type="ARBA" id="ARBA00022737"/>
    </source>
</evidence>
<dbReference type="AlphaFoldDB" id="A0A401H0C4"/>
<dbReference type="PRINTS" id="PR00320">
    <property type="entry name" value="GPROTEINBRPT"/>
</dbReference>
<dbReference type="PROSITE" id="PS00678">
    <property type="entry name" value="WD_REPEATS_1"/>
    <property type="match status" value="2"/>
</dbReference>
<dbReference type="Pfam" id="PF00400">
    <property type="entry name" value="WD40"/>
    <property type="match status" value="3"/>
</dbReference>
<keyword evidence="1" id="KW-0597">Phosphoprotein</keyword>
<dbReference type="Proteomes" id="UP000287166">
    <property type="component" value="Unassembled WGS sequence"/>
</dbReference>
<dbReference type="SUPFAM" id="SSF50978">
    <property type="entry name" value="WD40 repeat-like"/>
    <property type="match status" value="1"/>
</dbReference>
<dbReference type="OrthoDB" id="270624at2759"/>
<dbReference type="InterPro" id="IPR020472">
    <property type="entry name" value="WD40_PAC1"/>
</dbReference>
<feature type="repeat" description="WD" evidence="4">
    <location>
        <begin position="296"/>
        <end position="338"/>
    </location>
</feature>
<dbReference type="PANTHER" id="PTHR14091">
    <property type="entry name" value="PERIODIC TRYPTOPHAN PROTEIN 1"/>
    <property type="match status" value="1"/>
</dbReference>
<dbReference type="InterPro" id="IPR036322">
    <property type="entry name" value="WD40_repeat_dom_sf"/>
</dbReference>
<gene>
    <name evidence="6" type="ORF">SCP_1200890</name>
</gene>
<dbReference type="Gene3D" id="2.130.10.10">
    <property type="entry name" value="YVTN repeat-like/Quinoprotein amine dehydrogenase"/>
    <property type="match status" value="1"/>
</dbReference>
<comment type="caution">
    <text evidence="6">The sequence shown here is derived from an EMBL/GenBank/DDBJ whole genome shotgun (WGS) entry which is preliminary data.</text>
</comment>
<dbReference type="GeneID" id="38784781"/>
<keyword evidence="3" id="KW-0677">Repeat</keyword>
<protein>
    <submittedName>
        <fullName evidence="6">Uncharacterized WD repeat-containing protein</fullName>
    </submittedName>
</protein>
<evidence type="ECO:0000313" key="6">
    <source>
        <dbReference type="EMBL" id="GBE87864.1"/>
    </source>
</evidence>
<dbReference type="PROSITE" id="PS50294">
    <property type="entry name" value="WD_REPEATS_REGION"/>
    <property type="match status" value="2"/>
</dbReference>
<evidence type="ECO:0000256" key="5">
    <source>
        <dbReference type="SAM" id="MobiDB-lite"/>
    </source>
</evidence>
<dbReference type="EMBL" id="BFAD01000012">
    <property type="protein sequence ID" value="GBE87864.1"/>
    <property type="molecule type" value="Genomic_DNA"/>
</dbReference>
<dbReference type="FunCoup" id="A0A401H0C4">
    <property type="interactions" value="880"/>
</dbReference>
<feature type="compositionally biased region" description="Acidic residues" evidence="5">
    <location>
        <begin position="66"/>
        <end position="94"/>
    </location>
</feature>
<dbReference type="PANTHER" id="PTHR14091:SF0">
    <property type="entry name" value="PERIODIC TRYPTOPHAN PROTEIN 1 HOMOLOG"/>
    <property type="match status" value="1"/>
</dbReference>
<dbReference type="GO" id="GO:0005634">
    <property type="term" value="C:nucleus"/>
    <property type="evidence" value="ECO:0007669"/>
    <property type="project" value="TreeGrafter"/>
</dbReference>
<dbReference type="InterPro" id="IPR044285">
    <property type="entry name" value="PWP1"/>
</dbReference>
<reference evidence="6 7" key="1">
    <citation type="journal article" date="2018" name="Sci. Rep.">
        <title>Genome sequence of the cauliflower mushroom Sparassis crispa (Hanabiratake) and its association with beneficial usage.</title>
        <authorList>
            <person name="Kiyama R."/>
            <person name="Furutani Y."/>
            <person name="Kawaguchi K."/>
            <person name="Nakanishi T."/>
        </authorList>
    </citation>
    <scope>NUCLEOTIDE SEQUENCE [LARGE SCALE GENOMIC DNA]</scope>
</reference>
<evidence type="ECO:0000313" key="7">
    <source>
        <dbReference type="Proteomes" id="UP000287166"/>
    </source>
</evidence>
<evidence type="ECO:0000256" key="4">
    <source>
        <dbReference type="PROSITE-ProRule" id="PRU00221"/>
    </source>
</evidence>
<organism evidence="6 7">
    <name type="scientific">Sparassis crispa</name>
    <dbReference type="NCBI Taxonomy" id="139825"/>
    <lineage>
        <taxon>Eukaryota</taxon>
        <taxon>Fungi</taxon>
        <taxon>Dikarya</taxon>
        <taxon>Basidiomycota</taxon>
        <taxon>Agaricomycotina</taxon>
        <taxon>Agaricomycetes</taxon>
        <taxon>Polyporales</taxon>
        <taxon>Sparassidaceae</taxon>
        <taxon>Sparassis</taxon>
    </lineage>
</organism>
<dbReference type="GO" id="GO:0006364">
    <property type="term" value="P:rRNA processing"/>
    <property type="evidence" value="ECO:0007669"/>
    <property type="project" value="InterPro"/>
</dbReference>
<keyword evidence="7" id="KW-1185">Reference proteome</keyword>
<dbReference type="STRING" id="139825.A0A401H0C4"/>
<keyword evidence="2 4" id="KW-0853">WD repeat</keyword>
<evidence type="ECO:0000256" key="1">
    <source>
        <dbReference type="ARBA" id="ARBA00022553"/>
    </source>
</evidence>
<feature type="compositionally biased region" description="Acidic residues" evidence="5">
    <location>
        <begin position="561"/>
        <end position="574"/>
    </location>
</feature>
<dbReference type="SMART" id="SM00320">
    <property type="entry name" value="WD40"/>
    <property type="match status" value="4"/>
</dbReference>